<dbReference type="InterPro" id="IPR053161">
    <property type="entry name" value="Ulvan_degrading_GH"/>
</dbReference>
<organism evidence="1 2">
    <name type="scientific">Eisenbergiella tayi</name>
    <dbReference type="NCBI Taxonomy" id="1432052"/>
    <lineage>
        <taxon>Bacteria</taxon>
        <taxon>Bacillati</taxon>
        <taxon>Bacillota</taxon>
        <taxon>Clostridia</taxon>
        <taxon>Lachnospirales</taxon>
        <taxon>Lachnospiraceae</taxon>
        <taxon>Eisenbergiella</taxon>
    </lineage>
</organism>
<proteinExistence type="predicted"/>
<protein>
    <recommendedName>
        <fullName evidence="3">Glycoside hydrolase</fullName>
    </recommendedName>
</protein>
<dbReference type="Pfam" id="PF17132">
    <property type="entry name" value="Glyco_hydro_106"/>
    <property type="match status" value="1"/>
</dbReference>
<comment type="caution">
    <text evidence="1">The sequence shown here is derived from an EMBL/GenBank/DDBJ whole genome shotgun (WGS) entry which is preliminary data.</text>
</comment>
<dbReference type="InterPro" id="IPR029062">
    <property type="entry name" value="Class_I_gatase-like"/>
</dbReference>
<evidence type="ECO:0008006" key="3">
    <source>
        <dbReference type="Google" id="ProtNLM"/>
    </source>
</evidence>
<dbReference type="EMBL" id="MCGH01000002">
    <property type="protein sequence ID" value="ODM07530.1"/>
    <property type="molecule type" value="Genomic_DNA"/>
</dbReference>
<dbReference type="PANTHER" id="PTHR36848:SF2">
    <property type="entry name" value="SECRETED PROTEIN"/>
    <property type="match status" value="1"/>
</dbReference>
<dbReference type="AlphaFoldDB" id="A0A1E3AFS2"/>
<sequence>MMYQKSKEESLTRELFQNPTNEYRGAPFWAWNQALSPEVLVRHIDYFKEMGIGGFHMHCRTGLDTPYMGEEYKECVRACVEKAKAEGMYAYLYDEDRWPSGAAGGKVTKDVEYRSRYLVFTPFSNEERQKEELGFDSSSKAAVQGNGKLLARYDITLEDGCLKEYRRLEDGEQGTNVWYLYEEIARESPWYNNETYVDTLNPRAIERFIEETHEQYLGCVGDEFGKTVPSIFTDEPQFSHKTTLSFAESREDVILPYTDSLPAGYEAAYGVNFFDTVPELIWDLPEEKVSVPRYRFHDFVAEQFSSSFADTIGNWCKDHGIMLTGHMMEEPTLTSQTNALGEAMRSYRSFQMPGIDMLCDWREYTTAKQAQSASHQYGCPGVLSELYGVTNWDFDFRGHKLAGDWQAALGVTLRVHHLSWDSMNGEAKRDYPASIFYQSPWYKEYGMIEDHFARVNTALTRGKAHVRVAVVHPIESYWLHYGPKEQTALIREELESRFSNVTEWLLFSQLDFDFVAESLLPDQYEASEDGKFHVGEMSYDVVLVPGNETLRNTTVSSLKSFREKGGDVLFMGDAPALVDARPSEEGKELYGKCRHIGFSRSALVKALDAYRDVELRTAAGNLSEQLIYQMREDGDIRWLFVCNGRKMQNPDIPKKDSITFRLKGNWEVEEYDTMTGEIRPVSVERKNNMTSFIHNMYDHSSVLLKLTPAAESQRSAESDADGEYTMEEGIHLASRMPYRLSEPNVLLMDMAEYRFDGGEWMEREEILRLDNVCREIAGYPLRMEAFAQPWTSEKSAPEHTLELRFAIDSEIEVEDAFLALEEMNATSIWLNGKEVKKPQAGAAGQADVPEDSGYFVDECIRKVALPHIPVGRSELLLKISYSRNTNVEWYYLLGSFGVKVTGSRAVLTPLPEQITFGDYVDQGFPFYAGNMIYETEITVEEAGEYIIAAEKFRAPLLKVLIDGKQAGRIALAPYQVQLGHLEKGKHAITIISYGNRVNAFGTVHACNEYEHWVGPNAWRTTGAGFSYEYQLKRMGVLAAPRVFPVK</sequence>
<dbReference type="Gene3D" id="3.40.50.880">
    <property type="match status" value="1"/>
</dbReference>
<dbReference type="Proteomes" id="UP000094067">
    <property type="component" value="Unassembled WGS sequence"/>
</dbReference>
<accession>A0A1E3AFS2</accession>
<dbReference type="CDD" id="cd03143">
    <property type="entry name" value="A4_beta-galactosidase_middle_domain"/>
    <property type="match status" value="1"/>
</dbReference>
<name>A0A1E3AFS2_9FIRM</name>
<dbReference type="RefSeq" id="WP_081331253.1">
    <property type="nucleotide sequence ID" value="NZ_MCGH01000002.1"/>
</dbReference>
<evidence type="ECO:0000313" key="2">
    <source>
        <dbReference type="Proteomes" id="UP000094067"/>
    </source>
</evidence>
<dbReference type="PANTHER" id="PTHR36848">
    <property type="entry name" value="DNA-BINDING PROTEIN (PUTATIVE SECRETED PROTEIN)-RELATED"/>
    <property type="match status" value="1"/>
</dbReference>
<gene>
    <name evidence="1" type="ORF">BEI61_03420</name>
</gene>
<reference evidence="1 2" key="1">
    <citation type="submission" date="2016-07" db="EMBL/GenBank/DDBJ databases">
        <title>Characterization of isolates of Eisenbergiella tayi derived from blood cultures, using whole genome sequencing.</title>
        <authorList>
            <person name="Burdz T."/>
            <person name="Wiebe D."/>
            <person name="Huynh C."/>
            <person name="Bernard K."/>
        </authorList>
    </citation>
    <scope>NUCLEOTIDE SEQUENCE [LARGE SCALE GENOMIC DNA]</scope>
    <source>
        <strain evidence="1 2">NML 110608</strain>
    </source>
</reference>
<dbReference type="PATRIC" id="fig|1432052.4.peg.3811"/>
<evidence type="ECO:0000313" key="1">
    <source>
        <dbReference type="EMBL" id="ODM07530.1"/>
    </source>
</evidence>